<sequence length="70" mass="7725">MPVVTSPSWNLLPANTQHSEPKLMPVVTSPSWNLLPPNTHHSEPKLMPVVTSPSWNRLSMFGPPNATKDV</sequence>
<dbReference type="AlphaFoldDB" id="A0AAV4CSH7"/>
<comment type="caution">
    <text evidence="1">The sequence shown here is derived from an EMBL/GenBank/DDBJ whole genome shotgun (WGS) entry which is preliminary data.</text>
</comment>
<organism evidence="1 2">
    <name type="scientific">Plakobranchus ocellatus</name>
    <dbReference type="NCBI Taxonomy" id="259542"/>
    <lineage>
        <taxon>Eukaryota</taxon>
        <taxon>Metazoa</taxon>
        <taxon>Spiralia</taxon>
        <taxon>Lophotrochozoa</taxon>
        <taxon>Mollusca</taxon>
        <taxon>Gastropoda</taxon>
        <taxon>Heterobranchia</taxon>
        <taxon>Euthyneura</taxon>
        <taxon>Panpulmonata</taxon>
        <taxon>Sacoglossa</taxon>
        <taxon>Placobranchoidea</taxon>
        <taxon>Plakobranchidae</taxon>
        <taxon>Plakobranchus</taxon>
    </lineage>
</organism>
<name>A0AAV4CSH7_9GAST</name>
<evidence type="ECO:0000313" key="1">
    <source>
        <dbReference type="EMBL" id="GFO34849.1"/>
    </source>
</evidence>
<reference evidence="1 2" key="1">
    <citation type="journal article" date="2021" name="Elife">
        <title>Chloroplast acquisition without the gene transfer in kleptoplastic sea slugs, Plakobranchus ocellatus.</title>
        <authorList>
            <person name="Maeda T."/>
            <person name="Takahashi S."/>
            <person name="Yoshida T."/>
            <person name="Shimamura S."/>
            <person name="Takaki Y."/>
            <person name="Nagai Y."/>
            <person name="Toyoda A."/>
            <person name="Suzuki Y."/>
            <person name="Arimoto A."/>
            <person name="Ishii H."/>
            <person name="Satoh N."/>
            <person name="Nishiyama T."/>
            <person name="Hasebe M."/>
            <person name="Maruyama T."/>
            <person name="Minagawa J."/>
            <person name="Obokata J."/>
            <person name="Shigenobu S."/>
        </authorList>
    </citation>
    <scope>NUCLEOTIDE SEQUENCE [LARGE SCALE GENOMIC DNA]</scope>
</reference>
<evidence type="ECO:0000313" key="2">
    <source>
        <dbReference type="Proteomes" id="UP000735302"/>
    </source>
</evidence>
<gene>
    <name evidence="1" type="ORF">PoB_006135400</name>
</gene>
<accession>A0AAV4CSH7</accession>
<proteinExistence type="predicted"/>
<protein>
    <submittedName>
        <fullName evidence="1">Uncharacterized protein</fullName>
    </submittedName>
</protein>
<keyword evidence="2" id="KW-1185">Reference proteome</keyword>
<dbReference type="EMBL" id="BLXT01006948">
    <property type="protein sequence ID" value="GFO34849.1"/>
    <property type="molecule type" value="Genomic_DNA"/>
</dbReference>
<dbReference type="Proteomes" id="UP000735302">
    <property type="component" value="Unassembled WGS sequence"/>
</dbReference>